<evidence type="ECO:0000256" key="8">
    <source>
        <dbReference type="RuleBase" id="RU003476"/>
    </source>
</evidence>
<dbReference type="SUPFAM" id="SSF55811">
    <property type="entry name" value="Nudix"/>
    <property type="match status" value="1"/>
</dbReference>
<dbReference type="PROSITE" id="PS00893">
    <property type="entry name" value="NUDIX_BOX"/>
    <property type="match status" value="1"/>
</dbReference>
<dbReference type="RefSeq" id="WP_375556819.1">
    <property type="nucleotide sequence ID" value="NZ_JBBVGT010000002.1"/>
</dbReference>
<keyword evidence="5 8" id="KW-0378">Hydrolase</keyword>
<dbReference type="CDD" id="cd03424">
    <property type="entry name" value="NUDIX_ADPRase_Nudt5_UGPPase_Nudt14"/>
    <property type="match status" value="1"/>
</dbReference>
<dbReference type="InterPro" id="IPR020476">
    <property type="entry name" value="Nudix_hydrolase"/>
</dbReference>
<dbReference type="Gene3D" id="3.90.79.10">
    <property type="entry name" value="Nucleoside Triphosphate Pyrophosphohydrolase"/>
    <property type="match status" value="1"/>
</dbReference>
<evidence type="ECO:0000256" key="5">
    <source>
        <dbReference type="ARBA" id="ARBA00022801"/>
    </source>
</evidence>
<comment type="cofactor">
    <cofactor evidence="2">
        <name>Mg(2+)</name>
        <dbReference type="ChEBI" id="CHEBI:18420"/>
    </cofactor>
</comment>
<dbReference type="PANTHER" id="PTHR11839">
    <property type="entry name" value="UDP/ADP-SUGAR PYROPHOSPHATASE"/>
    <property type="match status" value="1"/>
</dbReference>
<evidence type="ECO:0000256" key="1">
    <source>
        <dbReference type="ARBA" id="ARBA00000847"/>
    </source>
</evidence>
<proteinExistence type="inferred from homology"/>
<accession>A0ABV5CCT0</accession>
<comment type="catalytic activity">
    <reaction evidence="1">
        <text>GDP-alpha-D-mannose + H2O = alpha-D-mannose 1-phosphate + GMP + 2 H(+)</text>
        <dbReference type="Rhea" id="RHEA:27978"/>
        <dbReference type="ChEBI" id="CHEBI:15377"/>
        <dbReference type="ChEBI" id="CHEBI:15378"/>
        <dbReference type="ChEBI" id="CHEBI:57527"/>
        <dbReference type="ChEBI" id="CHEBI:58115"/>
        <dbReference type="ChEBI" id="CHEBI:58409"/>
    </reaction>
</comment>
<dbReference type="Pfam" id="PF00293">
    <property type="entry name" value="NUDIX"/>
    <property type="match status" value="1"/>
</dbReference>
<dbReference type="GO" id="GO:0016787">
    <property type="term" value="F:hydrolase activity"/>
    <property type="evidence" value="ECO:0007669"/>
    <property type="project" value="UniProtKB-KW"/>
</dbReference>
<evidence type="ECO:0000256" key="3">
    <source>
        <dbReference type="ARBA" id="ARBA00007275"/>
    </source>
</evidence>
<dbReference type="PROSITE" id="PS51462">
    <property type="entry name" value="NUDIX"/>
    <property type="match status" value="1"/>
</dbReference>
<comment type="caution">
    <text evidence="10">The sequence shown here is derived from an EMBL/GenBank/DDBJ whole genome shotgun (WGS) entry which is preliminary data.</text>
</comment>
<name>A0ABV5CCT0_9SPHI</name>
<evidence type="ECO:0000259" key="9">
    <source>
        <dbReference type="PROSITE" id="PS51462"/>
    </source>
</evidence>
<dbReference type="PRINTS" id="PR00502">
    <property type="entry name" value="NUDIXFAMILY"/>
</dbReference>
<dbReference type="EMBL" id="JBBVGT010000002">
    <property type="protein sequence ID" value="MFB5945276.1"/>
    <property type="molecule type" value="Genomic_DNA"/>
</dbReference>
<comment type="similarity">
    <text evidence="3">Belongs to the Nudix hydrolase family. NudK subfamily.</text>
</comment>
<dbReference type="InterPro" id="IPR020084">
    <property type="entry name" value="NUDIX_hydrolase_CS"/>
</dbReference>
<evidence type="ECO:0000256" key="6">
    <source>
        <dbReference type="ARBA" id="ARBA00032162"/>
    </source>
</evidence>
<dbReference type="InterPro" id="IPR000086">
    <property type="entry name" value="NUDIX_hydrolase_dom"/>
</dbReference>
<protein>
    <recommendedName>
        <fullName evidence="4">GDP-mannose pyrophosphatase</fullName>
    </recommendedName>
    <alternativeName>
        <fullName evidence="6">GDP-mannose hydrolase</fullName>
    </alternativeName>
    <alternativeName>
        <fullName evidence="7">GDPMK</fullName>
    </alternativeName>
</protein>
<evidence type="ECO:0000313" key="10">
    <source>
        <dbReference type="EMBL" id="MFB5945276.1"/>
    </source>
</evidence>
<evidence type="ECO:0000256" key="4">
    <source>
        <dbReference type="ARBA" id="ARBA00016377"/>
    </source>
</evidence>
<gene>
    <name evidence="10" type="ORF">WKR92_05500</name>
</gene>
<sequence>MSELSWKVLESNYLVKAPWAVLRKDVCQMPNGHIVPEYYVLEYPDWANVVALTNEGQFILVKQYRHGAGEVFLEIPGGVIDEGETAQEAAVREMLEETGYEFESFEELCQLYPNPATSNNITTTFLARGGVKKQEQALDSQEEIDVLLASPDELKEFLFENKFGQSLHASALFYALKHLELIG</sequence>
<dbReference type="PANTHER" id="PTHR11839:SF18">
    <property type="entry name" value="NUDIX HYDROLASE DOMAIN-CONTAINING PROTEIN"/>
    <property type="match status" value="1"/>
</dbReference>
<evidence type="ECO:0000256" key="2">
    <source>
        <dbReference type="ARBA" id="ARBA00001946"/>
    </source>
</evidence>
<evidence type="ECO:0000313" key="11">
    <source>
        <dbReference type="Proteomes" id="UP001580928"/>
    </source>
</evidence>
<dbReference type="InterPro" id="IPR015797">
    <property type="entry name" value="NUDIX_hydrolase-like_dom_sf"/>
</dbReference>
<evidence type="ECO:0000256" key="7">
    <source>
        <dbReference type="ARBA" id="ARBA00032272"/>
    </source>
</evidence>
<organism evidence="10 11">
    <name type="scientific">Albibacterium profundi</name>
    <dbReference type="NCBI Taxonomy" id="3134906"/>
    <lineage>
        <taxon>Bacteria</taxon>
        <taxon>Pseudomonadati</taxon>
        <taxon>Bacteroidota</taxon>
        <taxon>Sphingobacteriia</taxon>
        <taxon>Sphingobacteriales</taxon>
        <taxon>Sphingobacteriaceae</taxon>
        <taxon>Albibacterium</taxon>
    </lineage>
</organism>
<keyword evidence="11" id="KW-1185">Reference proteome</keyword>
<dbReference type="Proteomes" id="UP001580928">
    <property type="component" value="Unassembled WGS sequence"/>
</dbReference>
<reference evidence="10 11" key="1">
    <citation type="submission" date="2024-04" db="EMBL/GenBank/DDBJ databases">
        <title>Albibacterium profundi sp. nov., isolated from sediment of the Challenger Deep of Mariana Trench.</title>
        <authorList>
            <person name="Wang Y."/>
        </authorList>
    </citation>
    <scope>NUCLEOTIDE SEQUENCE [LARGE SCALE GENOMIC DNA]</scope>
    <source>
        <strain evidence="10 11">RHL897</strain>
    </source>
</reference>
<feature type="domain" description="Nudix hydrolase" evidence="9">
    <location>
        <begin position="42"/>
        <end position="171"/>
    </location>
</feature>